<dbReference type="RefSeq" id="XP_015181491.1">
    <property type="nucleotide sequence ID" value="XM_015326005.1"/>
</dbReference>
<proteinExistence type="predicted"/>
<dbReference type="Proteomes" id="UP000694924">
    <property type="component" value="Unplaced"/>
</dbReference>
<dbReference type="Pfam" id="PF04825">
    <property type="entry name" value="Rad21_Rec8_N"/>
    <property type="match status" value="1"/>
</dbReference>
<dbReference type="InterPro" id="IPR006910">
    <property type="entry name" value="Rad21_Rec8_N"/>
</dbReference>
<gene>
    <name evidence="3" type="primary">LOC107069058</name>
</gene>
<accession>A0ABM1IMQ4</accession>
<evidence type="ECO:0000313" key="2">
    <source>
        <dbReference type="Proteomes" id="UP000694924"/>
    </source>
</evidence>
<evidence type="ECO:0000313" key="3">
    <source>
        <dbReference type="RefSeq" id="XP_015181491.1"/>
    </source>
</evidence>
<dbReference type="GeneID" id="107069058"/>
<evidence type="ECO:0000259" key="1">
    <source>
        <dbReference type="Pfam" id="PF04825"/>
    </source>
</evidence>
<reference evidence="3" key="1">
    <citation type="submission" date="2025-08" db="UniProtKB">
        <authorList>
            <consortium name="RefSeq"/>
        </authorList>
    </citation>
    <scope>IDENTIFICATION</scope>
    <source>
        <tissue evidence="3">Whole body</tissue>
    </source>
</reference>
<name>A0ABM1IMQ4_POLDO</name>
<protein>
    <submittedName>
        <fullName evidence="3">Uncharacterized protein LOC107069058</fullName>
    </submittedName>
</protein>
<keyword evidence="2" id="KW-1185">Reference proteome</keyword>
<sequence>MFYSHELLSLRQKGKLARCWLAATVNDRIFKQMCKSSSVNRINLCELCMEIMNTVQIESNETSRRFSLYLSSQLMYGAAKLLLYQTTSLQTQVFQINTKVLYHKKSKIDERTTVVKDLNLYNITSVIQDLNDVQLDNASSVARDEFNINTKIEAMRNI</sequence>
<organism evidence="2 3">
    <name type="scientific">Polistes dominula</name>
    <name type="common">European paper wasp</name>
    <name type="synonym">Vespa dominula</name>
    <dbReference type="NCBI Taxonomy" id="743375"/>
    <lineage>
        <taxon>Eukaryota</taxon>
        <taxon>Metazoa</taxon>
        <taxon>Ecdysozoa</taxon>
        <taxon>Arthropoda</taxon>
        <taxon>Hexapoda</taxon>
        <taxon>Insecta</taxon>
        <taxon>Pterygota</taxon>
        <taxon>Neoptera</taxon>
        <taxon>Endopterygota</taxon>
        <taxon>Hymenoptera</taxon>
        <taxon>Apocrita</taxon>
        <taxon>Aculeata</taxon>
        <taxon>Vespoidea</taxon>
        <taxon>Vespidae</taxon>
        <taxon>Polistinae</taxon>
        <taxon>Polistini</taxon>
        <taxon>Polistes</taxon>
    </lineage>
</organism>
<feature type="domain" description="Rad21/Rec8-like protein N-terminal" evidence="1">
    <location>
        <begin position="1"/>
        <end position="105"/>
    </location>
</feature>